<dbReference type="CDD" id="cd20642">
    <property type="entry name" value="CYP72"/>
    <property type="match status" value="1"/>
</dbReference>
<dbReference type="InterPro" id="IPR001128">
    <property type="entry name" value="Cyt_P450"/>
</dbReference>
<keyword evidence="6" id="KW-1133">Transmembrane helix</keyword>
<keyword evidence="10" id="KW-0472">Membrane</keyword>
<accession>A0AA50AES7</accession>
<dbReference type="PRINTS" id="PR00385">
    <property type="entry name" value="P450"/>
</dbReference>
<dbReference type="GO" id="GO:0020037">
    <property type="term" value="F:heme binding"/>
    <property type="evidence" value="ECO:0007669"/>
    <property type="project" value="InterPro"/>
</dbReference>
<dbReference type="PANTHER" id="PTHR24282:SF255">
    <property type="entry name" value="CYTOCHROME P450 72A11-RELATED"/>
    <property type="match status" value="1"/>
</dbReference>
<dbReference type="InterPro" id="IPR002401">
    <property type="entry name" value="Cyt_P450_E_grp-I"/>
</dbReference>
<dbReference type="GO" id="GO:0005506">
    <property type="term" value="F:iron ion binding"/>
    <property type="evidence" value="ECO:0007669"/>
    <property type="project" value="InterPro"/>
</dbReference>
<evidence type="ECO:0000256" key="4">
    <source>
        <dbReference type="ARBA" id="ARBA00022692"/>
    </source>
</evidence>
<evidence type="ECO:0000313" key="13">
    <source>
        <dbReference type="EMBL" id="WLK25970.1"/>
    </source>
</evidence>
<evidence type="ECO:0000256" key="3">
    <source>
        <dbReference type="ARBA" id="ARBA00022617"/>
    </source>
</evidence>
<dbReference type="EMBL" id="OQ928022">
    <property type="protein sequence ID" value="WLK25970.1"/>
    <property type="molecule type" value="mRNA"/>
</dbReference>
<dbReference type="FunFam" id="1.10.630.10:FF:000029">
    <property type="entry name" value="Cytochrome P450 734A1"/>
    <property type="match status" value="1"/>
</dbReference>
<feature type="binding site" description="axial binding residue" evidence="11">
    <location>
        <position position="409"/>
    </location>
    <ligand>
        <name>heme</name>
        <dbReference type="ChEBI" id="CHEBI:30413"/>
    </ligand>
    <ligandPart>
        <name>Fe</name>
        <dbReference type="ChEBI" id="CHEBI:18248"/>
    </ligandPart>
</feature>
<dbReference type="GO" id="GO:0016705">
    <property type="term" value="F:oxidoreductase activity, acting on paired donors, with incorporation or reduction of molecular oxygen"/>
    <property type="evidence" value="ECO:0007669"/>
    <property type="project" value="InterPro"/>
</dbReference>
<reference evidence="13" key="1">
    <citation type="submission" date="2023-05" db="EMBL/GenBank/DDBJ databases">
        <authorList>
            <person name="Xinru Z."/>
        </authorList>
    </citation>
    <scope>NUCLEOTIDE SEQUENCE</scope>
</reference>
<keyword evidence="7 12" id="KW-0560">Oxidoreductase</keyword>
<gene>
    <name evidence="13" type="primary">CYP72A14</name>
</gene>
<dbReference type="GO" id="GO:0016020">
    <property type="term" value="C:membrane"/>
    <property type="evidence" value="ECO:0007669"/>
    <property type="project" value="UniProtKB-SubCell"/>
</dbReference>
<dbReference type="PRINTS" id="PR00463">
    <property type="entry name" value="EP450I"/>
</dbReference>
<evidence type="ECO:0000256" key="11">
    <source>
        <dbReference type="PIRSR" id="PIRSR602401-1"/>
    </source>
</evidence>
<dbReference type="PROSITE" id="PS00086">
    <property type="entry name" value="CYTOCHROME_P450"/>
    <property type="match status" value="1"/>
</dbReference>
<dbReference type="InterPro" id="IPR017972">
    <property type="entry name" value="Cyt_P450_CS"/>
</dbReference>
<evidence type="ECO:0000256" key="7">
    <source>
        <dbReference type="ARBA" id="ARBA00023002"/>
    </source>
</evidence>
<evidence type="ECO:0000256" key="1">
    <source>
        <dbReference type="ARBA" id="ARBA00004370"/>
    </source>
</evidence>
<evidence type="ECO:0000256" key="6">
    <source>
        <dbReference type="ARBA" id="ARBA00022989"/>
    </source>
</evidence>
<sequence>MKMVTTLIKEAKSKPTDLSHDVVPRVMPWVHESIKNHGNNFFLWFGTTPRVHIMDPELMKDVLNKYQNFQKLKPNPLVKLLSNGLASHEGDQWAKHRKIINPAFHLERLKFMLPAIYSSCSEMMSKWEKMVSVNGSSELDVWPYLETLTSYIISRTAFDSSYEEGRRIFQLQEEQIKLAVQAALSIYIPGLWYFPTKRNKRMKEIDKEVHVSLRRIVEKKIDAMKNGETRNDDLLGILLESNFKEVQEQGNKSSGMSITEVMEECKVFYFAGHETTSSLLVWTMILLSMHPNWQIRAREEVLQVFGNDKPDFDGLSRLKVVTMILYEVLRLYPPIVALSRTVNKETTLGDISLPQGVQVTMPIMLIHRDYDLWGEDANEFKPQRFSEGVSKAAKNHVSFFPFGWGPRVCIGQNFAMLESKMTMVMILQRFSFELSSSYVHAPSTVMTLQPQHGAQIILHKL</sequence>
<keyword evidence="8 11" id="KW-0408">Iron</keyword>
<dbReference type="InterPro" id="IPR036396">
    <property type="entry name" value="Cyt_P450_sf"/>
</dbReference>
<proteinExistence type="evidence at transcript level"/>
<comment type="cofactor">
    <cofactor evidence="11">
        <name>heme</name>
        <dbReference type="ChEBI" id="CHEBI:30413"/>
    </cofactor>
</comment>
<dbReference type="AlphaFoldDB" id="A0AA50AES7"/>
<dbReference type="SUPFAM" id="SSF48264">
    <property type="entry name" value="Cytochrome P450"/>
    <property type="match status" value="1"/>
</dbReference>
<evidence type="ECO:0000256" key="5">
    <source>
        <dbReference type="ARBA" id="ARBA00022723"/>
    </source>
</evidence>
<name>A0AA50AES7_9DIPS</name>
<organism evidence="13">
    <name type="scientific">Lonicera macranthoides</name>
    <dbReference type="NCBI Taxonomy" id="638627"/>
    <lineage>
        <taxon>Eukaryota</taxon>
        <taxon>Viridiplantae</taxon>
        <taxon>Streptophyta</taxon>
        <taxon>Embryophyta</taxon>
        <taxon>Tracheophyta</taxon>
        <taxon>Spermatophyta</taxon>
        <taxon>Magnoliopsida</taxon>
        <taxon>eudicotyledons</taxon>
        <taxon>Gunneridae</taxon>
        <taxon>Pentapetalae</taxon>
        <taxon>asterids</taxon>
        <taxon>campanulids</taxon>
        <taxon>Dipsacales</taxon>
        <taxon>Caprifoliaceae</taxon>
        <taxon>Lonicera</taxon>
    </lineage>
</organism>
<dbReference type="PANTHER" id="PTHR24282">
    <property type="entry name" value="CYTOCHROME P450 FAMILY MEMBER"/>
    <property type="match status" value="1"/>
</dbReference>
<keyword evidence="9 12" id="KW-0503">Monooxygenase</keyword>
<keyword evidence="3 11" id="KW-0349">Heme</keyword>
<keyword evidence="5 11" id="KW-0479">Metal-binding</keyword>
<evidence type="ECO:0000256" key="9">
    <source>
        <dbReference type="ARBA" id="ARBA00023033"/>
    </source>
</evidence>
<evidence type="ECO:0000256" key="10">
    <source>
        <dbReference type="ARBA" id="ARBA00023136"/>
    </source>
</evidence>
<comment type="similarity">
    <text evidence="2 12">Belongs to the cytochrome P450 family.</text>
</comment>
<dbReference type="Gene3D" id="1.10.630.10">
    <property type="entry name" value="Cytochrome P450"/>
    <property type="match status" value="1"/>
</dbReference>
<keyword evidence="4" id="KW-0812">Transmembrane</keyword>
<dbReference type="GO" id="GO:0004497">
    <property type="term" value="F:monooxygenase activity"/>
    <property type="evidence" value="ECO:0007669"/>
    <property type="project" value="UniProtKB-KW"/>
</dbReference>
<comment type="subcellular location">
    <subcellularLocation>
        <location evidence="1">Membrane</location>
    </subcellularLocation>
</comment>
<dbReference type="InterPro" id="IPR050665">
    <property type="entry name" value="Cytochrome_P450_Monooxygen"/>
</dbReference>
<evidence type="ECO:0000256" key="2">
    <source>
        <dbReference type="ARBA" id="ARBA00010617"/>
    </source>
</evidence>
<evidence type="ECO:0000256" key="8">
    <source>
        <dbReference type="ARBA" id="ARBA00023004"/>
    </source>
</evidence>
<dbReference type="Pfam" id="PF00067">
    <property type="entry name" value="p450"/>
    <property type="match status" value="1"/>
</dbReference>
<evidence type="ECO:0000256" key="12">
    <source>
        <dbReference type="RuleBase" id="RU000461"/>
    </source>
</evidence>
<protein>
    <submittedName>
        <fullName evidence="13">Cytochrome P450, family 72, subfamily A, polypeptide 14</fullName>
    </submittedName>
</protein>